<dbReference type="InParanoid" id="A0A098E698"/>
<evidence type="ECO:0000313" key="3">
    <source>
        <dbReference type="EMBL" id="CEG01689.1"/>
    </source>
</evidence>
<dbReference type="OrthoDB" id="498430at2759"/>
<feature type="compositionally biased region" description="Polar residues" evidence="2">
    <location>
        <begin position="118"/>
        <end position="127"/>
    </location>
</feature>
<reference evidence="3 4" key="2">
    <citation type="journal article" date="2014" name="BMC Genomics">
        <title>An improved genome of the model marine alga Ostreococcus tauri unfolds by assessing Illumina de novo assemblies.</title>
        <authorList>
            <person name="Blanc-Mathieu R."/>
            <person name="Verhelst B."/>
            <person name="Derelle E."/>
            <person name="Rombauts S."/>
            <person name="Bouget F.Y."/>
            <person name="Carre I."/>
            <person name="Chateau A."/>
            <person name="Eyre-Walker A."/>
            <person name="Grimsley N."/>
            <person name="Moreau H."/>
            <person name="Piegu B."/>
            <person name="Rivals E."/>
            <person name="Schackwitz W."/>
            <person name="Van de Peer Y."/>
            <person name="Piganeau G."/>
        </authorList>
    </citation>
    <scope>NUCLEOTIDE SEQUENCE [LARGE SCALE GENOMIC DNA]</scope>
    <source>
        <strain evidence="4">OTTH 0595 / CCAP 157/2 / RCC745</strain>
    </source>
</reference>
<organism evidence="3 4">
    <name type="scientific">Ostreococcus tauri</name>
    <name type="common">Marine green alga</name>
    <dbReference type="NCBI Taxonomy" id="70448"/>
    <lineage>
        <taxon>Eukaryota</taxon>
        <taxon>Viridiplantae</taxon>
        <taxon>Chlorophyta</taxon>
        <taxon>Mamiellophyceae</taxon>
        <taxon>Mamiellales</taxon>
        <taxon>Bathycoccaceae</taxon>
        <taxon>Ostreococcus</taxon>
    </lineage>
</organism>
<comment type="caution">
    <text evidence="3">The sequence shown here is derived from an EMBL/GenBank/DDBJ whole genome shotgun (WGS) entry which is preliminary data.</text>
</comment>
<feature type="coiled-coil region" evidence="1">
    <location>
        <begin position="65"/>
        <end position="92"/>
    </location>
</feature>
<dbReference type="EMBL" id="CAID01000015">
    <property type="protein sequence ID" value="CEG01689.1"/>
    <property type="molecule type" value="Genomic_DNA"/>
</dbReference>
<dbReference type="Proteomes" id="UP000009170">
    <property type="component" value="Unassembled WGS sequence"/>
</dbReference>
<dbReference type="KEGG" id="ota:OT_ostta15g00575"/>
<dbReference type="GeneID" id="9837965"/>
<gene>
    <name evidence="3" type="ORF">OT_ostta15g00575</name>
</gene>
<protein>
    <submittedName>
        <fullName evidence="3">Unnamed product</fullName>
    </submittedName>
</protein>
<sequence>MEGWTWDSFTKGAADAAETTRLLALKSAKRAEIMYIENQISSAMSAFGTQAFPALERGESVTPLYEQTKRDVDRHRADVAECERECQRLDQEITNVGCAEAQINATGSATPDVRASAPRSTASLQDL</sequence>
<evidence type="ECO:0000256" key="2">
    <source>
        <dbReference type="SAM" id="MobiDB-lite"/>
    </source>
</evidence>
<name>A0A098E698_OSTTA</name>
<keyword evidence="1" id="KW-0175">Coiled coil</keyword>
<dbReference type="RefSeq" id="XP_022841105.1">
    <property type="nucleotide sequence ID" value="XM_022982343.1"/>
</dbReference>
<reference evidence="4" key="1">
    <citation type="journal article" date="2006" name="Proc. Natl. Acad. Sci. U.S.A.">
        <title>Genome analysis of the smallest free-living eukaryote Ostreococcus tauri unveils many unique features.</title>
        <authorList>
            <person name="Derelle E."/>
            <person name="Ferraz C."/>
            <person name="Rombauts S."/>
            <person name="Rouze P."/>
            <person name="Worden A.Z."/>
            <person name="Robbens S."/>
            <person name="Partensky F."/>
            <person name="Degroeve S."/>
            <person name="Echeynie S."/>
            <person name="Cooke R."/>
            <person name="Saeys Y."/>
            <person name="Wuyts J."/>
            <person name="Jabbari K."/>
            <person name="Bowler C."/>
            <person name="Panaud O."/>
            <person name="Piegu B."/>
            <person name="Ball S.G."/>
            <person name="Ral J.-P."/>
            <person name="Bouget F.-Y."/>
            <person name="Piganeau G."/>
            <person name="De Baets B."/>
            <person name="Picard A."/>
            <person name="Delseny M."/>
            <person name="Demaille J."/>
            <person name="Van de Peer Y."/>
            <person name="Moreau H."/>
        </authorList>
    </citation>
    <scope>NUCLEOTIDE SEQUENCE [LARGE SCALE GENOMIC DNA]</scope>
    <source>
        <strain evidence="4">OTTH 0595 / CCAP 157/2 / RCC745</strain>
    </source>
</reference>
<evidence type="ECO:0000256" key="1">
    <source>
        <dbReference type="SAM" id="Coils"/>
    </source>
</evidence>
<accession>A0A098E698</accession>
<proteinExistence type="predicted"/>
<evidence type="ECO:0000313" key="4">
    <source>
        <dbReference type="Proteomes" id="UP000009170"/>
    </source>
</evidence>
<dbReference type="AlphaFoldDB" id="A0A098E698"/>
<feature type="region of interest" description="Disordered" evidence="2">
    <location>
        <begin position="104"/>
        <end position="127"/>
    </location>
</feature>
<keyword evidence="4" id="KW-1185">Reference proteome</keyword>